<proteinExistence type="inferred from homology"/>
<dbReference type="EMBL" id="LJCR01001702">
    <property type="protein sequence ID" value="KPV49870.1"/>
    <property type="molecule type" value="Genomic_DNA"/>
</dbReference>
<reference evidence="4 5" key="1">
    <citation type="submission" date="2015-09" db="EMBL/GenBank/DDBJ databases">
        <title>Draft genome sequence of Kouleothrix aurantiaca JCM 19913.</title>
        <authorList>
            <person name="Hemp J."/>
        </authorList>
    </citation>
    <scope>NUCLEOTIDE SEQUENCE [LARGE SCALE GENOMIC DNA]</scope>
    <source>
        <strain evidence="4 5">COM-B</strain>
    </source>
</reference>
<dbReference type="Pfam" id="PF00437">
    <property type="entry name" value="T2SSE"/>
    <property type="match status" value="1"/>
</dbReference>
<accession>A0A0P9F0P7</accession>
<keyword evidence="2" id="KW-0175">Coiled coil</keyword>
<feature type="coiled-coil region" evidence="2">
    <location>
        <begin position="287"/>
        <end position="321"/>
    </location>
</feature>
<dbReference type="SUPFAM" id="SSF55781">
    <property type="entry name" value="GAF domain-like"/>
    <property type="match status" value="1"/>
</dbReference>
<comment type="caution">
    <text evidence="4">The sequence shown here is derived from an EMBL/GenBank/DDBJ whole genome shotgun (WGS) entry which is preliminary data.</text>
</comment>
<comment type="similarity">
    <text evidence="1">Belongs to the GSP E family.</text>
</comment>
<dbReference type="SMART" id="SM00065">
    <property type="entry name" value="GAF"/>
    <property type="match status" value="1"/>
</dbReference>
<dbReference type="SUPFAM" id="SSF52540">
    <property type="entry name" value="P-loop containing nucleoside triphosphate hydrolases"/>
    <property type="match status" value="1"/>
</dbReference>
<evidence type="ECO:0000256" key="2">
    <source>
        <dbReference type="SAM" id="Coils"/>
    </source>
</evidence>
<evidence type="ECO:0000256" key="1">
    <source>
        <dbReference type="ARBA" id="ARBA00006611"/>
    </source>
</evidence>
<name>A0A0P9F0P7_9CHLR</name>
<dbReference type="Gene3D" id="3.40.50.300">
    <property type="entry name" value="P-loop containing nucleotide triphosphate hydrolases"/>
    <property type="match status" value="1"/>
</dbReference>
<dbReference type="Pfam" id="PF01590">
    <property type="entry name" value="GAF"/>
    <property type="match status" value="1"/>
</dbReference>
<evidence type="ECO:0000313" key="4">
    <source>
        <dbReference type="EMBL" id="KPV49870.1"/>
    </source>
</evidence>
<dbReference type="InterPro" id="IPR001482">
    <property type="entry name" value="T2SS/T4SS_dom"/>
</dbReference>
<dbReference type="AlphaFoldDB" id="A0A0P9F0P7"/>
<organism evidence="4 5">
    <name type="scientific">Kouleothrix aurantiaca</name>
    <dbReference type="NCBI Taxonomy" id="186479"/>
    <lineage>
        <taxon>Bacteria</taxon>
        <taxon>Bacillati</taxon>
        <taxon>Chloroflexota</taxon>
        <taxon>Chloroflexia</taxon>
        <taxon>Chloroflexales</taxon>
        <taxon>Roseiflexineae</taxon>
        <taxon>Roseiflexaceae</taxon>
        <taxon>Kouleothrix</taxon>
    </lineage>
</organism>
<dbReference type="Gene3D" id="3.30.450.40">
    <property type="match status" value="1"/>
</dbReference>
<protein>
    <recommendedName>
        <fullName evidence="3">GAF domain-containing protein</fullName>
    </recommendedName>
</protein>
<feature type="non-terminal residue" evidence="4">
    <location>
        <position position="499"/>
    </location>
</feature>
<evidence type="ECO:0000313" key="5">
    <source>
        <dbReference type="Proteomes" id="UP000050509"/>
    </source>
</evidence>
<dbReference type="InterPro" id="IPR029016">
    <property type="entry name" value="GAF-like_dom_sf"/>
</dbReference>
<dbReference type="InterPro" id="IPR027417">
    <property type="entry name" value="P-loop_NTPase"/>
</dbReference>
<keyword evidence="5" id="KW-1185">Reference proteome</keyword>
<gene>
    <name evidence="4" type="ORF">SE17_30185</name>
</gene>
<sequence length="499" mass="54551">MLKFDDFFHLPQLDDCIAELARVRQGMIIIAGLDPRPQGGGDLLPSGRSTMFRALLGTILNDAKLTAAIVAGQRDTVRVGRAQQRRVRAYVAQGERGYAGQIARALERKPDFLIIDRLDSDSAPAAFAAAKNGVCVLAQLDSVCRGREVAHHLSDHGVAPELVAQLGWVVAVERLPTLCRHCRQPAAPSAGQLEELRDMLRNLPNSAFPAGEIACFSAPGCKHCEFRGRLGDVAVFDIYRAAPAAAVLPRELYLWELVQRGMLALDDMLSHDAQQLYRTYHQLSHSAEALAEANSSLQRNIAQLESANRVLEQRTAALRSLQDIGQALTRSTDLTDLVGRMCQRASELCEADKVILYLARARGEAEVLAVHGWQRELLGKRVPLDFAPAAGGEPANFSGWPPGISEQHADLAGFTLRAGLRVALVSEGQALGHMIIQSTQKARFAPAEVALVGAFADHAALAIRRADLLDARLRQERLEHELEMARRVQQSVLPRVFPQ</sequence>
<evidence type="ECO:0000259" key="3">
    <source>
        <dbReference type="SMART" id="SM00065"/>
    </source>
</evidence>
<dbReference type="InterPro" id="IPR003018">
    <property type="entry name" value="GAF"/>
</dbReference>
<dbReference type="Proteomes" id="UP000050509">
    <property type="component" value="Unassembled WGS sequence"/>
</dbReference>
<feature type="domain" description="GAF" evidence="3">
    <location>
        <begin position="333"/>
        <end position="473"/>
    </location>
</feature>